<sequence length="270" mass="30598">MRRWIYAAPFALLLLAAQSAAGPGEAVRYLPQASFGRGEVINYKVHYGLINAAEATVETSGALERVADRPCYKATVSGRTIGSFDFFLRIRDQWRAYIDTASILPMRAQRDITEKGYHKKETVDFDQFRAVADVQDHNKENPTRTSVKVANNCLELVSGFYFLRTLNLERMRPGECVKMPAYFDGSNFLLEVVYKGRETVETKAGTVRAFKLVPKMPANKIFKGENAISVYLSDDRNKIPVLFQAELFVGAVKVDMYEYRGLRSRLNLVR</sequence>
<feature type="chain" id="PRO_5009578628" evidence="1">
    <location>
        <begin position="22"/>
        <end position="270"/>
    </location>
</feature>
<name>A0A1G1T049_9BACT</name>
<dbReference type="Proteomes" id="UP000177506">
    <property type="component" value="Unassembled WGS sequence"/>
</dbReference>
<dbReference type="Pfam" id="PF11306">
    <property type="entry name" value="DUF3108"/>
    <property type="match status" value="1"/>
</dbReference>
<organism evidence="2 3">
    <name type="scientific">Hymenobacter coccineus</name>
    <dbReference type="NCBI Taxonomy" id="1908235"/>
    <lineage>
        <taxon>Bacteria</taxon>
        <taxon>Pseudomonadati</taxon>
        <taxon>Bacteroidota</taxon>
        <taxon>Cytophagia</taxon>
        <taxon>Cytophagales</taxon>
        <taxon>Hymenobacteraceae</taxon>
        <taxon>Hymenobacter</taxon>
    </lineage>
</organism>
<dbReference type="InterPro" id="IPR021457">
    <property type="entry name" value="DUF3108"/>
</dbReference>
<proteinExistence type="predicted"/>
<protein>
    <submittedName>
        <fullName evidence="2">ATP-dependent exodnase (Exonuclease V) alpha subunit-helicase superfamily I member</fullName>
    </submittedName>
</protein>
<comment type="caution">
    <text evidence="2">The sequence shown here is derived from an EMBL/GenBank/DDBJ whole genome shotgun (WGS) entry which is preliminary data.</text>
</comment>
<reference evidence="2 3" key="1">
    <citation type="submission" date="2016-08" db="EMBL/GenBank/DDBJ databases">
        <title>Hymenobacter coccineus sp. nov., Hymenobacter lapidarius sp. nov. and Hymenobacter glacialis sp. nov., isolated from Antarctic soil.</title>
        <authorList>
            <person name="Sedlacek I."/>
            <person name="Kralova S."/>
            <person name="Kyrova K."/>
            <person name="Maslanova I."/>
            <person name="Stankova E."/>
            <person name="Vrbovska V."/>
            <person name="Nemec M."/>
            <person name="Bartak M."/>
            <person name="Svec P."/>
            <person name="Busse H.-J."/>
            <person name="Pantucek R."/>
        </authorList>
    </citation>
    <scope>NUCLEOTIDE SEQUENCE [LARGE SCALE GENOMIC DNA]</scope>
    <source>
        <strain evidence="2 3">CCM 8649</strain>
    </source>
</reference>
<dbReference type="EMBL" id="MDZA01000406">
    <property type="protein sequence ID" value="OGX84264.1"/>
    <property type="molecule type" value="Genomic_DNA"/>
</dbReference>
<evidence type="ECO:0000313" key="2">
    <source>
        <dbReference type="EMBL" id="OGX84264.1"/>
    </source>
</evidence>
<evidence type="ECO:0000256" key="1">
    <source>
        <dbReference type="SAM" id="SignalP"/>
    </source>
</evidence>
<feature type="signal peptide" evidence="1">
    <location>
        <begin position="1"/>
        <end position="21"/>
    </location>
</feature>
<dbReference type="OrthoDB" id="9808473at2"/>
<evidence type="ECO:0000313" key="3">
    <source>
        <dbReference type="Proteomes" id="UP000177506"/>
    </source>
</evidence>
<accession>A0A1G1T049</accession>
<gene>
    <name evidence="2" type="ORF">BEN49_11340</name>
</gene>
<dbReference type="AlphaFoldDB" id="A0A1G1T049"/>
<keyword evidence="1" id="KW-0732">Signal</keyword>
<keyword evidence="3" id="KW-1185">Reference proteome</keyword>
<dbReference type="RefSeq" id="WP_070745930.1">
    <property type="nucleotide sequence ID" value="NZ_MDZA01000406.1"/>
</dbReference>